<dbReference type="PaxDb" id="8022-A0A060W349"/>
<feature type="compositionally biased region" description="Polar residues" evidence="1">
    <location>
        <begin position="14"/>
        <end position="27"/>
    </location>
</feature>
<dbReference type="STRING" id="8022.A0A060W349"/>
<protein>
    <submittedName>
        <fullName evidence="2">Uncharacterized protein</fullName>
    </submittedName>
</protein>
<dbReference type="AlphaFoldDB" id="A0A060W349"/>
<feature type="compositionally biased region" description="Basic and acidic residues" evidence="1">
    <location>
        <begin position="30"/>
        <end position="42"/>
    </location>
</feature>
<reference evidence="2" key="2">
    <citation type="submission" date="2014-03" db="EMBL/GenBank/DDBJ databases">
        <authorList>
            <person name="Genoscope - CEA"/>
        </authorList>
    </citation>
    <scope>NUCLEOTIDE SEQUENCE</scope>
</reference>
<feature type="compositionally biased region" description="Polar residues" evidence="1">
    <location>
        <begin position="48"/>
        <end position="59"/>
    </location>
</feature>
<feature type="region of interest" description="Disordered" evidence="1">
    <location>
        <begin position="14"/>
        <end position="69"/>
    </location>
</feature>
<evidence type="ECO:0000313" key="2">
    <source>
        <dbReference type="EMBL" id="CDQ59664.1"/>
    </source>
</evidence>
<feature type="compositionally biased region" description="Low complexity" evidence="1">
    <location>
        <begin position="60"/>
        <end position="69"/>
    </location>
</feature>
<proteinExistence type="predicted"/>
<sequence>MAYISVYPLLSSPTGLQGSHGQPNSQAECCDVRWDSKPDNRSRGTLKRTPTPSCHHQQGVSTSVTSAATPTRLCSSSGRLKLCLLVFVLLHTVVTITTASHNSTGVVGVAAIFPLEESSSSEE</sequence>
<evidence type="ECO:0000313" key="3">
    <source>
        <dbReference type="Proteomes" id="UP000193380"/>
    </source>
</evidence>
<evidence type="ECO:0000256" key="1">
    <source>
        <dbReference type="SAM" id="MobiDB-lite"/>
    </source>
</evidence>
<gene>
    <name evidence="2" type="ORF">GSONMT00080305001</name>
</gene>
<dbReference type="Proteomes" id="UP000193380">
    <property type="component" value="Unassembled WGS sequence"/>
</dbReference>
<reference evidence="2" key="1">
    <citation type="journal article" date="2014" name="Nat. Commun.">
        <title>The rainbow trout genome provides novel insights into evolution after whole-genome duplication in vertebrates.</title>
        <authorList>
            <person name="Berthelot C."/>
            <person name="Brunet F."/>
            <person name="Chalopin D."/>
            <person name="Juanchich A."/>
            <person name="Bernard M."/>
            <person name="Noel B."/>
            <person name="Bento P."/>
            <person name="Da Silva C."/>
            <person name="Labadie K."/>
            <person name="Alberti A."/>
            <person name="Aury J.M."/>
            <person name="Louis A."/>
            <person name="Dehais P."/>
            <person name="Bardou P."/>
            <person name="Montfort J."/>
            <person name="Klopp C."/>
            <person name="Cabau C."/>
            <person name="Gaspin C."/>
            <person name="Thorgaard G.H."/>
            <person name="Boussaha M."/>
            <person name="Quillet E."/>
            <person name="Guyomard R."/>
            <person name="Galiana D."/>
            <person name="Bobe J."/>
            <person name="Volff J.N."/>
            <person name="Genet C."/>
            <person name="Wincker P."/>
            <person name="Jaillon O."/>
            <person name="Roest Crollius H."/>
            <person name="Guiguen Y."/>
        </authorList>
    </citation>
    <scope>NUCLEOTIDE SEQUENCE [LARGE SCALE GENOMIC DNA]</scope>
</reference>
<dbReference type="EMBL" id="FR904330">
    <property type="protein sequence ID" value="CDQ59664.1"/>
    <property type="molecule type" value="Genomic_DNA"/>
</dbReference>
<name>A0A060W349_ONCMY</name>
<accession>A0A060W349</accession>
<organism evidence="2 3">
    <name type="scientific">Oncorhynchus mykiss</name>
    <name type="common">Rainbow trout</name>
    <name type="synonym">Salmo gairdneri</name>
    <dbReference type="NCBI Taxonomy" id="8022"/>
    <lineage>
        <taxon>Eukaryota</taxon>
        <taxon>Metazoa</taxon>
        <taxon>Chordata</taxon>
        <taxon>Craniata</taxon>
        <taxon>Vertebrata</taxon>
        <taxon>Euteleostomi</taxon>
        <taxon>Actinopterygii</taxon>
        <taxon>Neopterygii</taxon>
        <taxon>Teleostei</taxon>
        <taxon>Protacanthopterygii</taxon>
        <taxon>Salmoniformes</taxon>
        <taxon>Salmonidae</taxon>
        <taxon>Salmoninae</taxon>
        <taxon>Oncorhynchus</taxon>
    </lineage>
</organism>